<protein>
    <recommendedName>
        <fullName evidence="17">PPM-type phosphatase domain-containing protein</fullName>
    </recommendedName>
</protein>
<feature type="domain" description="PPM-type phosphatase" evidence="17">
    <location>
        <begin position="23"/>
        <end position="284"/>
    </location>
</feature>
<evidence type="ECO:0000256" key="15">
    <source>
        <dbReference type="ARBA" id="ARBA00023288"/>
    </source>
</evidence>
<dbReference type="GO" id="GO:0030145">
    <property type="term" value="F:manganese ion binding"/>
    <property type="evidence" value="ECO:0007669"/>
    <property type="project" value="InterPro"/>
</dbReference>
<evidence type="ECO:0000256" key="3">
    <source>
        <dbReference type="ARBA" id="ARBA00004514"/>
    </source>
</evidence>
<dbReference type="SUPFAM" id="SSF81601">
    <property type="entry name" value="Protein serine/threonine phosphatase 2C, C-terminal domain"/>
    <property type="match status" value="1"/>
</dbReference>
<keyword evidence="14" id="KW-0464">Manganese</keyword>
<evidence type="ECO:0000256" key="6">
    <source>
        <dbReference type="ARBA" id="ARBA00022490"/>
    </source>
</evidence>
<keyword evidence="8" id="KW-0519">Myristate</keyword>
<keyword evidence="9" id="KW-0479">Metal-binding</keyword>
<dbReference type="Pfam" id="PF00481">
    <property type="entry name" value="PP2C"/>
    <property type="match status" value="1"/>
</dbReference>
<keyword evidence="15" id="KW-0449">Lipoprotein</keyword>
<evidence type="ECO:0000256" key="2">
    <source>
        <dbReference type="ARBA" id="ARBA00001946"/>
    </source>
</evidence>
<evidence type="ECO:0000256" key="4">
    <source>
        <dbReference type="ARBA" id="ARBA00004635"/>
    </source>
</evidence>
<keyword evidence="10 16" id="KW-0378">Hydrolase</keyword>
<dbReference type="InterPro" id="IPR036580">
    <property type="entry name" value="PP2C_C_sf"/>
</dbReference>
<organism evidence="18 19">
    <name type="scientific">Cimex lectularius</name>
    <name type="common">Bed bug</name>
    <name type="synonym">Acanthia lectularia</name>
    <dbReference type="NCBI Taxonomy" id="79782"/>
    <lineage>
        <taxon>Eukaryota</taxon>
        <taxon>Metazoa</taxon>
        <taxon>Ecdysozoa</taxon>
        <taxon>Arthropoda</taxon>
        <taxon>Hexapoda</taxon>
        <taxon>Insecta</taxon>
        <taxon>Pterygota</taxon>
        <taxon>Neoptera</taxon>
        <taxon>Paraneoptera</taxon>
        <taxon>Hemiptera</taxon>
        <taxon>Heteroptera</taxon>
        <taxon>Panheteroptera</taxon>
        <taxon>Cimicomorpha</taxon>
        <taxon>Cimicidae</taxon>
        <taxon>Cimex</taxon>
    </lineage>
</organism>
<evidence type="ECO:0000256" key="16">
    <source>
        <dbReference type="RuleBase" id="RU003465"/>
    </source>
</evidence>
<comment type="subcellular location">
    <subcellularLocation>
        <location evidence="3">Cytoplasm</location>
        <location evidence="3">Cytosol</location>
    </subcellularLocation>
    <subcellularLocation>
        <location evidence="4">Membrane</location>
        <topology evidence="4">Lipid-anchor</topology>
    </subcellularLocation>
</comment>
<dbReference type="GO" id="GO:0004722">
    <property type="term" value="F:protein serine/threonine phosphatase activity"/>
    <property type="evidence" value="ECO:0007669"/>
    <property type="project" value="InterPro"/>
</dbReference>
<comment type="cofactor">
    <cofactor evidence="2">
        <name>Mg(2+)</name>
        <dbReference type="ChEBI" id="CHEBI:18420"/>
    </cofactor>
</comment>
<dbReference type="PROSITE" id="PS01032">
    <property type="entry name" value="PPM_1"/>
    <property type="match status" value="1"/>
</dbReference>
<evidence type="ECO:0000256" key="1">
    <source>
        <dbReference type="ARBA" id="ARBA00001936"/>
    </source>
</evidence>
<dbReference type="GeneID" id="112126108"/>
<reference evidence="18" key="1">
    <citation type="submission" date="2022-01" db="UniProtKB">
        <authorList>
            <consortium name="EnsemblMetazoa"/>
        </authorList>
    </citation>
    <scope>IDENTIFICATION</scope>
</reference>
<evidence type="ECO:0000256" key="7">
    <source>
        <dbReference type="ARBA" id="ARBA00022553"/>
    </source>
</evidence>
<keyword evidence="11" id="KW-0460">Magnesium</keyword>
<evidence type="ECO:0000256" key="11">
    <source>
        <dbReference type="ARBA" id="ARBA00022842"/>
    </source>
</evidence>
<dbReference type="SUPFAM" id="SSF81606">
    <property type="entry name" value="PP2C-like"/>
    <property type="match status" value="1"/>
</dbReference>
<evidence type="ECO:0000256" key="9">
    <source>
        <dbReference type="ARBA" id="ARBA00022723"/>
    </source>
</evidence>
<dbReference type="OrthoDB" id="10264738at2759"/>
<sequence length="386" mass="42932">MGNFLEKPVTDKRNFHGEGNSLRYGVGSMQGWRTEMEDAHFSKIGLGEGYENWSFFGIFDGHGGSTVSHYCAENLLKCIMATSEFSEGAIREAIIAGFQNLDSDLLKKPEFSSGEDKAGSTAICALINSTNIYIANLGDSRGILSKTSAQCFSTVDHKPINPPERERILSAGGTVVLQRLNGSLAVSRAVGDYQYKGDSKRPPARQLVSIEPDVYVLERDEENDEFLVLACDGIWDVMLNEDVCDYVRYLLSITSDLEYVVNHLIDTCLFKKSFDNMSVILITLAKAPKPSLSIIKRDESVNRKVGNLVRGIIGNHCDVDFKVILNVLEEEDIQDLPPGAGLSAKMSLVQQIYQELCPHEADKNFYIYRWNSIWHSVKFNGTTSCV</sequence>
<comment type="cofactor">
    <cofactor evidence="1">
        <name>Mn(2+)</name>
        <dbReference type="ChEBI" id="CHEBI:29035"/>
    </cofactor>
</comment>
<dbReference type="InterPro" id="IPR001932">
    <property type="entry name" value="PPM-type_phosphatase-like_dom"/>
</dbReference>
<keyword evidence="7" id="KW-0597">Phosphoprotein</keyword>
<dbReference type="FunFam" id="3.60.40.10:FF:000001">
    <property type="entry name" value="protein phosphatase 1B isoform X1"/>
    <property type="match status" value="1"/>
</dbReference>
<dbReference type="Pfam" id="PF07830">
    <property type="entry name" value="PP2C_C"/>
    <property type="match status" value="1"/>
</dbReference>
<dbReference type="GO" id="GO:0016020">
    <property type="term" value="C:membrane"/>
    <property type="evidence" value="ECO:0007669"/>
    <property type="project" value="UniProtKB-SubCell"/>
</dbReference>
<comment type="similarity">
    <text evidence="5 16">Belongs to the PP2C family.</text>
</comment>
<dbReference type="SMART" id="SM00332">
    <property type="entry name" value="PP2Cc"/>
    <property type="match status" value="1"/>
</dbReference>
<proteinExistence type="inferred from homology"/>
<evidence type="ECO:0000256" key="5">
    <source>
        <dbReference type="ARBA" id="ARBA00006702"/>
    </source>
</evidence>
<evidence type="ECO:0000256" key="10">
    <source>
        <dbReference type="ARBA" id="ARBA00022801"/>
    </source>
</evidence>
<dbReference type="PROSITE" id="PS51746">
    <property type="entry name" value="PPM_2"/>
    <property type="match status" value="1"/>
</dbReference>
<dbReference type="GO" id="GO:0000287">
    <property type="term" value="F:magnesium ion binding"/>
    <property type="evidence" value="ECO:0007669"/>
    <property type="project" value="InterPro"/>
</dbReference>
<dbReference type="CDD" id="cd00143">
    <property type="entry name" value="PP2Cc"/>
    <property type="match status" value="1"/>
</dbReference>
<keyword evidence="13" id="KW-0472">Membrane</keyword>
<evidence type="ECO:0000259" key="17">
    <source>
        <dbReference type="PROSITE" id="PS51746"/>
    </source>
</evidence>
<dbReference type="InterPro" id="IPR015655">
    <property type="entry name" value="PP2C"/>
</dbReference>
<evidence type="ECO:0000313" key="19">
    <source>
        <dbReference type="Proteomes" id="UP000494040"/>
    </source>
</evidence>
<keyword evidence="19" id="KW-1185">Reference proteome</keyword>
<name>A0A8I6RI56_CIMLE</name>
<dbReference type="OMA" id="KRMAINI"/>
<dbReference type="Gene3D" id="1.10.10.430">
    <property type="entry name" value="Phosphatase 2C, C-terminal domain suprefamily"/>
    <property type="match status" value="1"/>
</dbReference>
<dbReference type="EnsemblMetazoa" id="XM_014387038.1">
    <property type="protein sequence ID" value="XP_014242524.1"/>
    <property type="gene ID" value="LOC112126108"/>
</dbReference>
<keyword evidence="12 16" id="KW-0904">Protein phosphatase</keyword>
<accession>A0A8I6RI56</accession>
<dbReference type="GO" id="GO:0005829">
    <property type="term" value="C:cytosol"/>
    <property type="evidence" value="ECO:0007669"/>
    <property type="project" value="UniProtKB-SubCell"/>
</dbReference>
<evidence type="ECO:0000313" key="18">
    <source>
        <dbReference type="EnsemblMetazoa" id="XP_014242524.1"/>
    </source>
</evidence>
<dbReference type="Gene3D" id="3.60.40.10">
    <property type="entry name" value="PPM-type phosphatase domain"/>
    <property type="match status" value="1"/>
</dbReference>
<evidence type="ECO:0000256" key="12">
    <source>
        <dbReference type="ARBA" id="ARBA00022912"/>
    </source>
</evidence>
<dbReference type="AlphaFoldDB" id="A0A8I6RI56"/>
<dbReference type="InterPro" id="IPR000222">
    <property type="entry name" value="PP2C_BS"/>
</dbReference>
<dbReference type="Proteomes" id="UP000494040">
    <property type="component" value="Unassembled WGS sequence"/>
</dbReference>
<evidence type="ECO:0000256" key="8">
    <source>
        <dbReference type="ARBA" id="ARBA00022707"/>
    </source>
</evidence>
<dbReference type="KEGG" id="clec:112126108"/>
<evidence type="ECO:0000256" key="14">
    <source>
        <dbReference type="ARBA" id="ARBA00023211"/>
    </source>
</evidence>
<keyword evidence="6" id="KW-0963">Cytoplasm</keyword>
<dbReference type="RefSeq" id="XP_014242524.1">
    <property type="nucleotide sequence ID" value="XM_014387038.1"/>
</dbReference>
<dbReference type="PANTHER" id="PTHR47992">
    <property type="entry name" value="PROTEIN PHOSPHATASE"/>
    <property type="match status" value="1"/>
</dbReference>
<dbReference type="InterPro" id="IPR036457">
    <property type="entry name" value="PPM-type-like_dom_sf"/>
</dbReference>
<evidence type="ECO:0000256" key="13">
    <source>
        <dbReference type="ARBA" id="ARBA00023136"/>
    </source>
</evidence>
<dbReference type="InterPro" id="IPR012911">
    <property type="entry name" value="PP2C_C"/>
</dbReference>